<dbReference type="STRING" id="294935.ATN88_11785"/>
<dbReference type="SUPFAM" id="SSF53098">
    <property type="entry name" value="Ribonuclease H-like"/>
    <property type="match status" value="1"/>
</dbReference>
<evidence type="ECO:0000259" key="2">
    <source>
        <dbReference type="PROSITE" id="PS50994"/>
    </source>
</evidence>
<dbReference type="PROSITE" id="PS50994">
    <property type="entry name" value="INTEGRASE"/>
    <property type="match status" value="1"/>
</dbReference>
<dbReference type="GO" id="GO:0015074">
    <property type="term" value="P:DNA integration"/>
    <property type="evidence" value="ECO:0007669"/>
    <property type="project" value="InterPro"/>
</dbReference>
<dbReference type="RefSeq" id="WP_067419871.1">
    <property type="nucleotide sequence ID" value="NZ_LNTY01000059.1"/>
</dbReference>
<feature type="region of interest" description="Disordered" evidence="1">
    <location>
        <begin position="584"/>
        <end position="612"/>
    </location>
</feature>
<gene>
    <name evidence="3" type="ORF">ATN88_11785</name>
</gene>
<keyword evidence="4" id="KW-1185">Reference proteome</keyword>
<feature type="compositionally biased region" description="Basic and acidic residues" evidence="1">
    <location>
        <begin position="600"/>
        <end position="612"/>
    </location>
</feature>
<dbReference type="EMBL" id="LNTY01000059">
    <property type="protein sequence ID" value="KXF79927.1"/>
    <property type="molecule type" value="Genomic_DNA"/>
</dbReference>
<feature type="domain" description="Integrase catalytic" evidence="2">
    <location>
        <begin position="213"/>
        <end position="422"/>
    </location>
</feature>
<evidence type="ECO:0000313" key="3">
    <source>
        <dbReference type="EMBL" id="KXF79927.1"/>
    </source>
</evidence>
<comment type="caution">
    <text evidence="3">The sequence shown here is derived from an EMBL/GenBank/DDBJ whole genome shotgun (WGS) entry which is preliminary data.</text>
</comment>
<dbReference type="InterPro" id="IPR036397">
    <property type="entry name" value="RNaseH_sf"/>
</dbReference>
<evidence type="ECO:0000313" key="4">
    <source>
        <dbReference type="Proteomes" id="UP000070529"/>
    </source>
</evidence>
<dbReference type="InterPro" id="IPR015378">
    <property type="entry name" value="Transposase-like_Mu_C"/>
</dbReference>
<reference evidence="3 4" key="1">
    <citation type="submission" date="2015-11" db="EMBL/GenBank/DDBJ databases">
        <title>Genomic Taxonomy of the Vibrionaceae.</title>
        <authorList>
            <person name="Gomez-Gil B."/>
            <person name="Enciso-Ibarra J."/>
        </authorList>
    </citation>
    <scope>NUCLEOTIDE SEQUENCE [LARGE SCALE GENOMIC DNA]</scope>
    <source>
        <strain evidence="3 4">CAIM 912</strain>
    </source>
</reference>
<proteinExistence type="predicted"/>
<dbReference type="Gene3D" id="3.30.420.10">
    <property type="entry name" value="Ribonuclease H-like superfamily/Ribonuclease H"/>
    <property type="match status" value="1"/>
</dbReference>
<dbReference type="InterPro" id="IPR012337">
    <property type="entry name" value="RNaseH-like_sf"/>
</dbReference>
<evidence type="ECO:0000256" key="1">
    <source>
        <dbReference type="SAM" id="MobiDB-lite"/>
    </source>
</evidence>
<feature type="region of interest" description="Disordered" evidence="1">
    <location>
        <begin position="1"/>
        <end position="36"/>
    </location>
</feature>
<dbReference type="InterPro" id="IPR001584">
    <property type="entry name" value="Integrase_cat-core"/>
</dbReference>
<sequence>MNSSDDDDSLPLFSNEFSPSSSSEYKPNSSPPKEPQKLIERDLDSYPAHLKEEAIKRFRLLAFINKNLNGGWTPKNLNPLIQQHFEETGQSDPPKSRVVCNWRKSYELSGGKITALVPKHHRKGNYELKNTGDGAIFHDALERFLNARRPSMTTAYEYYKDQILLSNERLVEGVIKPLSYSGFKKRIKQLPPYQVAVARHGKFMADQWYGYFSAHKPPTRILEKVEIDHTPLDLILIDDELFVPFGRPYLTLLIDVFSSCIVGFHLGYKAPSYDSVSKAIIHATKPKDYLDSIASDFQHDWPCCGKIETLVVDNGAEFWSESLAQACLESGINIQFNPVRKPWLKPFVERLFGTINQKFLDPFPGKTFSSVLEKEEYNPEKDAVIRFSTFIELFHRWIVDVYHHDADSRKTRIPAKLWQQGYEDYPPLAMSQEDIDKLTVVMGVKWQPTLTRLGFKIKHLRYDCPELSEYRKRYPQTESSRKKLVKIDPDDISRIFVYLEELDGYLEVPCEDPIGYTKNLSWHQHQVLAHSHHKFIEGSIDVLSLAKARLAIHQRVQQEQEEYRLLPSKVKRERGQRKLAEFSGVEQGGNSTVALPSKAAKKDSKDEGVKGLLDDWDDMISNLDGY</sequence>
<name>A0A135I3A9_9GAMM</name>
<dbReference type="OrthoDB" id="501284at2"/>
<dbReference type="Pfam" id="PF09299">
    <property type="entry name" value="Mu-transpos_C"/>
    <property type="match status" value="1"/>
</dbReference>
<dbReference type="Proteomes" id="UP000070529">
    <property type="component" value="Unassembled WGS sequence"/>
</dbReference>
<accession>A0A135I3A9</accession>
<dbReference type="GO" id="GO:0003676">
    <property type="term" value="F:nucleic acid binding"/>
    <property type="evidence" value="ECO:0007669"/>
    <property type="project" value="InterPro"/>
</dbReference>
<organism evidence="3 4">
    <name type="scientific">Enterovibrio coralii</name>
    <dbReference type="NCBI Taxonomy" id="294935"/>
    <lineage>
        <taxon>Bacteria</taxon>
        <taxon>Pseudomonadati</taxon>
        <taxon>Pseudomonadota</taxon>
        <taxon>Gammaproteobacteria</taxon>
        <taxon>Vibrionales</taxon>
        <taxon>Vibrionaceae</taxon>
        <taxon>Enterovibrio</taxon>
    </lineage>
</organism>
<dbReference type="AlphaFoldDB" id="A0A135I3A9"/>
<protein>
    <submittedName>
        <fullName evidence="3">Integrase</fullName>
    </submittedName>
</protein>
<feature type="compositionally biased region" description="Low complexity" evidence="1">
    <location>
        <begin position="10"/>
        <end position="28"/>
    </location>
</feature>